<dbReference type="Proteomes" id="UP000053584">
    <property type="component" value="Unassembled WGS sequence"/>
</dbReference>
<dbReference type="Gene3D" id="3.30.1370.50">
    <property type="entry name" value="R3H-like domain"/>
    <property type="match status" value="1"/>
</dbReference>
<accession>A0A093H320</accession>
<dbReference type="SUPFAM" id="SSF82708">
    <property type="entry name" value="R3H domain"/>
    <property type="match status" value="1"/>
</dbReference>
<name>A0A093H320_STRCA</name>
<feature type="region of interest" description="Disordered" evidence="1">
    <location>
        <begin position="86"/>
        <end position="181"/>
    </location>
</feature>
<dbReference type="InterPro" id="IPR036867">
    <property type="entry name" value="R3H_dom_sf"/>
</dbReference>
<reference evidence="3 4" key="1">
    <citation type="submission" date="2014-04" db="EMBL/GenBank/DDBJ databases">
        <title>Genome evolution of avian class.</title>
        <authorList>
            <person name="Zhang G."/>
            <person name="Li C."/>
        </authorList>
    </citation>
    <scope>NUCLEOTIDE SEQUENCE [LARGE SCALE GENOMIC DNA]</scope>
    <source>
        <strain evidence="3">BGI_N308</strain>
    </source>
</reference>
<feature type="compositionally biased region" description="Basic residues" evidence="1">
    <location>
        <begin position="137"/>
        <end position="146"/>
    </location>
</feature>
<dbReference type="EMBL" id="KL205882">
    <property type="protein sequence ID" value="KFV76071.1"/>
    <property type="molecule type" value="Genomic_DNA"/>
</dbReference>
<evidence type="ECO:0000259" key="2">
    <source>
        <dbReference type="PROSITE" id="PS51061"/>
    </source>
</evidence>
<dbReference type="InterPro" id="IPR039884">
    <property type="entry name" value="R3HC1/R3HCL"/>
</dbReference>
<protein>
    <submittedName>
        <fullName evidence="3">R3H and coiled-coil domain-containing protein 1</fullName>
    </submittedName>
</protein>
<feature type="non-terminal residue" evidence="3">
    <location>
        <position position="470"/>
    </location>
</feature>
<dbReference type="InterPro" id="IPR001374">
    <property type="entry name" value="R3H_dom"/>
</dbReference>
<dbReference type="GO" id="GO:0003676">
    <property type="term" value="F:nucleic acid binding"/>
    <property type="evidence" value="ECO:0007669"/>
    <property type="project" value="UniProtKB-UniRule"/>
</dbReference>
<proteinExistence type="predicted"/>
<dbReference type="PANTHER" id="PTHR21678">
    <property type="entry name" value="GROWTH INHIBITION AND DIFFERENTIATION RELATED PROTEIN 88"/>
    <property type="match status" value="1"/>
</dbReference>
<evidence type="ECO:0000313" key="4">
    <source>
        <dbReference type="Proteomes" id="UP000053584"/>
    </source>
</evidence>
<evidence type="ECO:0000313" key="3">
    <source>
        <dbReference type="EMBL" id="KFV76071.1"/>
    </source>
</evidence>
<dbReference type="PANTHER" id="PTHR21678:SF6">
    <property type="entry name" value="R3H AND COILED-COIL DOMAIN-CONTAINING PROTEIN 1"/>
    <property type="match status" value="1"/>
</dbReference>
<keyword evidence="4" id="KW-1185">Reference proteome</keyword>
<feature type="non-terminal residue" evidence="3">
    <location>
        <position position="1"/>
    </location>
</feature>
<dbReference type="PROSITE" id="PS51061">
    <property type="entry name" value="R3H"/>
    <property type="match status" value="1"/>
</dbReference>
<dbReference type="SMART" id="SM00393">
    <property type="entry name" value="R3H"/>
    <property type="match status" value="1"/>
</dbReference>
<feature type="domain" description="R3H" evidence="2">
    <location>
        <begin position="18"/>
        <end position="83"/>
    </location>
</feature>
<dbReference type="CDD" id="cd02638">
    <property type="entry name" value="R3H_unknown_1"/>
    <property type="match status" value="1"/>
</dbReference>
<evidence type="ECO:0000256" key="1">
    <source>
        <dbReference type="SAM" id="MobiDB-lite"/>
    </source>
</evidence>
<dbReference type="Gene3D" id="3.30.70.330">
    <property type="match status" value="1"/>
</dbReference>
<dbReference type="AlphaFoldDB" id="A0A093H320"/>
<organism evidence="3 4">
    <name type="scientific">Struthio camelus australis</name>
    <dbReference type="NCBI Taxonomy" id="441894"/>
    <lineage>
        <taxon>Eukaryota</taxon>
        <taxon>Metazoa</taxon>
        <taxon>Chordata</taxon>
        <taxon>Craniata</taxon>
        <taxon>Vertebrata</taxon>
        <taxon>Euteleostomi</taxon>
        <taxon>Archelosauria</taxon>
        <taxon>Archosauria</taxon>
        <taxon>Dinosauria</taxon>
        <taxon>Saurischia</taxon>
        <taxon>Theropoda</taxon>
        <taxon>Coelurosauria</taxon>
        <taxon>Aves</taxon>
        <taxon>Palaeognathae</taxon>
        <taxon>Struthioniformes</taxon>
        <taxon>Struthionidae</taxon>
        <taxon>Struthio</taxon>
    </lineage>
</organism>
<feature type="compositionally biased region" description="Basic and acidic residues" evidence="1">
    <location>
        <begin position="120"/>
        <end position="129"/>
    </location>
</feature>
<gene>
    <name evidence="3" type="ORF">N308_01096</name>
</gene>
<dbReference type="Pfam" id="PF01424">
    <property type="entry name" value="R3H"/>
    <property type="match status" value="1"/>
</dbReference>
<sequence>ATLALRRLDGVFLSPSEDDFVGRIAEELEQFLLQGQQHRVLLFPPLSSRLRYLIHRTVDNVDLLSSFSVGEGWRRRTVICHSAIRLPDEASDQNPGNNASRPQRPPQPRGRGGRAPGPRHGVEVPRDACRASGGSGRIKRPPRRKPDKALYVPKAMRKKAERVESESPGVAGTESGGDVAQGEEICPKASVSELESQDQDCPIITQVEHNQHQNSPETEDQQLTAPKSVCGENPPAPDIQNQCGVDVSVQNHGRKVFLPGEGDKECSGLADALWRELQLSAGDKDEENPAIHEQNNFEDDCTTELLEEIATYLTVKDISIEKIKFDYSSYGDAQLSEGDFGHVIEIYDFSPSLKTEHLLEMFSEFHESGFKIQWVDDTHALGIFSSLAAASQALGRSYPSLKIRPLIHGTRQSKIKALQRPKLLQLAKERPQTDTAVARRLVTRALGLKHKKQRVSGNEALLPESLDQEE</sequence>
<dbReference type="InterPro" id="IPR012677">
    <property type="entry name" value="Nucleotide-bd_a/b_plait_sf"/>
</dbReference>